<organism evidence="1">
    <name type="scientific">marine sediment metagenome</name>
    <dbReference type="NCBI Taxonomy" id="412755"/>
    <lineage>
        <taxon>unclassified sequences</taxon>
        <taxon>metagenomes</taxon>
        <taxon>ecological metagenomes</taxon>
    </lineage>
</organism>
<evidence type="ECO:0000313" key="1">
    <source>
        <dbReference type="EMBL" id="KKN90138.1"/>
    </source>
</evidence>
<proteinExistence type="predicted"/>
<protein>
    <submittedName>
        <fullName evidence="1">Uncharacterized protein</fullName>
    </submittedName>
</protein>
<dbReference type="AlphaFoldDB" id="A0A0F9XED9"/>
<accession>A0A0F9XED9</accession>
<dbReference type="EMBL" id="LAZR01000113">
    <property type="protein sequence ID" value="KKN90138.1"/>
    <property type="molecule type" value="Genomic_DNA"/>
</dbReference>
<name>A0A0F9XED9_9ZZZZ</name>
<reference evidence="1" key="1">
    <citation type="journal article" date="2015" name="Nature">
        <title>Complex archaea that bridge the gap between prokaryotes and eukaryotes.</title>
        <authorList>
            <person name="Spang A."/>
            <person name="Saw J.H."/>
            <person name="Jorgensen S.L."/>
            <person name="Zaremba-Niedzwiedzka K."/>
            <person name="Martijn J."/>
            <person name="Lind A.E."/>
            <person name="van Eijk R."/>
            <person name="Schleper C."/>
            <person name="Guy L."/>
            <person name="Ettema T.J."/>
        </authorList>
    </citation>
    <scope>NUCLEOTIDE SEQUENCE</scope>
</reference>
<sequence>MPSRYNVVIPKEDGKLWSETNLGSHQDTHRRAVYLDPVSVLHGNKFWKAQTRTIAEFDDLRAASNFVKVYNDF</sequence>
<gene>
    <name evidence="1" type="ORF">LCGC14_0232540</name>
</gene>
<comment type="caution">
    <text evidence="1">The sequence shown here is derived from an EMBL/GenBank/DDBJ whole genome shotgun (WGS) entry which is preliminary data.</text>
</comment>